<accession>A0A7H9B7Z3</accession>
<dbReference type="KEGG" id="zmk:HG535_0G02480"/>
<keyword evidence="1" id="KW-0175">Coiled coil</keyword>
<feature type="coiled-coil region" evidence="1">
    <location>
        <begin position="1001"/>
        <end position="1028"/>
    </location>
</feature>
<evidence type="ECO:0000313" key="3">
    <source>
        <dbReference type="EMBL" id="QLG74364.1"/>
    </source>
</evidence>
<feature type="coiled-coil region" evidence="1">
    <location>
        <begin position="1176"/>
        <end position="1203"/>
    </location>
</feature>
<organism evidence="3 4">
    <name type="scientific">Zygotorulaspora mrakii</name>
    <name type="common">Zygosaccharomyces mrakii</name>
    <dbReference type="NCBI Taxonomy" id="42260"/>
    <lineage>
        <taxon>Eukaryota</taxon>
        <taxon>Fungi</taxon>
        <taxon>Dikarya</taxon>
        <taxon>Ascomycota</taxon>
        <taxon>Saccharomycotina</taxon>
        <taxon>Saccharomycetes</taxon>
        <taxon>Saccharomycetales</taxon>
        <taxon>Saccharomycetaceae</taxon>
        <taxon>Zygotorulaspora</taxon>
    </lineage>
</organism>
<sequence length="1317" mass="149991">MNEEMGRKKSEETVQKAAQEVEFTKDELIVSNERKNLSFREYGNLTKKEPPIIINKVLKGPDEKLIGNSLTDSVGSSTGKNTNISDDDETYSGNQDALKETVSKINHDEEGSKTASESFRVRHVAQIVAKIDASQPVEKVKSTVTHIKNDNSGMASIPLPQYSSTSPVAKSSSERCFSTSATNNSCKASLAFDNATFTRSIASNSDYGSIHVMPLPDSSPSGNAAFNLSSCNASSDTDDSNESHSCDECDAYSSDNSDASEAAEGGSKFNYANRTSPVVFQEPHVGQPRTKSTESVFSKIADHSSIADDQEAIAASHGFYKWNSKYKIFNTENQACSKPSNTHWTNEQFKRNLRELSVPKVHFYDENGIPTGSKEASAASSDDIANDSSGDSSSDSESTTFSIESSNDRIDCESPLYNHLGQPSEQTKPPKPGESFNPYSDLNLSQHPVNICLNVTPTEPLDWGSVTPRVLPHDVCQDRSIEQRPDIQSPSKNSTSEAPLSPYEYMPGNISVGNDWSAFDSCFQAPKDIHQCMVAKEEKNTKADLKSNEIEEETPCDNFAPLENDSDSYSDGGSEISESDVYYKYRDETSDLIKKTQTKVRQRLTKKGIKKRQRIFPDRHGIKYKRMKFHKSYKTRTFKPSNVNPHLEQFIPTIVEQRKQSTSKRLKLHSDTLEDLYKLPPKSVKIKFGDTEVIKYDKEGKIIPLVNTVTPKRVNANTIKSILKTTKKESPTEWETLIGDDVIKHNLARIFNICNIPLETINNNMEIILEKIAAAMIVESGNKEYCSNYQSLYDEIKFEEYNKTMKKKIKDLKKLLDAALRQNKQSAIHFREQLDVNGDKFARQREGLEAAIIKQRKEYEDLISKERDEVDKRALEDFEEFEEILRKEGEIYQNRLIEERKDFENKLNKEREGFERSLERERAEHAAMLKKERQAHSQALELMRKKYEESLTQEEEKIARVEKDQSTLFNSAVEKYQVRERITAQEVKYMKAEFERKHIENVTAQKEIDSLLEENAKLRELMRLHHDESMKLKPEIVSLKGKLSKQDQWKDRYKDRYIAICTNLSCKKKELKMLKNKNNSLLKDNKGLKDLVGKLQGHISESKETIEDCKDFIEGIQSHIKHCKQAFTKMDKEHKDLNENFLKIANVHFPLQNTYTELISNYTLLQKEHQTVCKENERKDRDIKRANEQLVKANEKVKEARKCTKGKILYVPENEDDYNSVVQMPLEFLKEKEPTPLPAPVPFIKPDLTLVSPPKLIIAPIENPGLSFANRSAHFQPIREINSLSSKRGAKRKILRSLANKMSLSHHTYEKSIQLIA</sequence>
<feature type="compositionally biased region" description="Polar residues" evidence="2">
    <location>
        <begin position="68"/>
        <end position="84"/>
    </location>
</feature>
<dbReference type="EMBL" id="CP058610">
    <property type="protein sequence ID" value="QLG74364.1"/>
    <property type="molecule type" value="Genomic_DNA"/>
</dbReference>
<dbReference type="Proteomes" id="UP000509704">
    <property type="component" value="Chromosome 7"/>
</dbReference>
<evidence type="ECO:0000313" key="4">
    <source>
        <dbReference type="Proteomes" id="UP000509704"/>
    </source>
</evidence>
<evidence type="ECO:0000256" key="1">
    <source>
        <dbReference type="SAM" id="Coils"/>
    </source>
</evidence>
<proteinExistence type="predicted"/>
<feature type="region of interest" description="Disordered" evidence="2">
    <location>
        <begin position="479"/>
        <end position="502"/>
    </location>
</feature>
<evidence type="ECO:0000256" key="2">
    <source>
        <dbReference type="SAM" id="MobiDB-lite"/>
    </source>
</evidence>
<dbReference type="RefSeq" id="XP_037146089.1">
    <property type="nucleotide sequence ID" value="XM_037290194.1"/>
</dbReference>
<name>A0A7H9B7Z3_ZYGMR</name>
<feature type="region of interest" description="Disordered" evidence="2">
    <location>
        <begin position="231"/>
        <end position="251"/>
    </location>
</feature>
<keyword evidence="4" id="KW-1185">Reference proteome</keyword>
<feature type="region of interest" description="Disordered" evidence="2">
    <location>
        <begin position="66"/>
        <end position="95"/>
    </location>
</feature>
<feature type="region of interest" description="Disordered" evidence="2">
    <location>
        <begin position="556"/>
        <end position="575"/>
    </location>
</feature>
<reference evidence="3 4" key="1">
    <citation type="submission" date="2020-07" db="EMBL/GenBank/DDBJ databases">
        <title>The yeast mating-type switching endonuclease HO is a domesticated member of an unorthodox homing genetic element family.</title>
        <authorList>
            <person name="Coughlan A.Y."/>
            <person name="Lombardi L."/>
            <person name="Braun-Galleani S."/>
            <person name="Martos A.R."/>
            <person name="Galeote V."/>
            <person name="Bigey F."/>
            <person name="Dequin S."/>
            <person name="Byrne K.P."/>
            <person name="Wolfe K.H."/>
        </authorList>
    </citation>
    <scope>NUCLEOTIDE SEQUENCE [LARGE SCALE GENOMIC DNA]</scope>
    <source>
        <strain evidence="3 4">NRRL Y-6702</strain>
    </source>
</reference>
<gene>
    <name evidence="3" type="ORF">HG535_0G02480</name>
</gene>
<feature type="region of interest" description="Disordered" evidence="2">
    <location>
        <begin position="367"/>
        <end position="440"/>
    </location>
</feature>
<feature type="compositionally biased region" description="Polar residues" evidence="2">
    <location>
        <begin position="486"/>
        <end position="498"/>
    </location>
</feature>
<feature type="coiled-coil region" evidence="1">
    <location>
        <begin position="798"/>
        <end position="865"/>
    </location>
</feature>
<protein>
    <submittedName>
        <fullName evidence="3">Uncharacterized protein</fullName>
    </submittedName>
</protein>
<feature type="coiled-coil region" evidence="1">
    <location>
        <begin position="893"/>
        <end position="964"/>
    </location>
</feature>
<feature type="compositionally biased region" description="Low complexity" evidence="2">
    <location>
        <begin position="376"/>
        <end position="405"/>
    </location>
</feature>
<feature type="coiled-coil region" evidence="1">
    <location>
        <begin position="1064"/>
        <end position="1091"/>
    </location>
</feature>
<dbReference type="GeneID" id="59238147"/>